<dbReference type="GO" id="GO:0071555">
    <property type="term" value="P:cell wall organization"/>
    <property type="evidence" value="ECO:0007669"/>
    <property type="project" value="UniProtKB-KW"/>
</dbReference>
<dbReference type="AlphaFoldDB" id="A0A1I5XLW3"/>
<dbReference type="UniPathway" id="UPA00219"/>
<dbReference type="InterPro" id="IPR004101">
    <property type="entry name" value="Mur_ligase_C"/>
</dbReference>
<dbReference type="GO" id="GO:0005737">
    <property type="term" value="C:cytoplasm"/>
    <property type="evidence" value="ECO:0007669"/>
    <property type="project" value="UniProtKB-SubCell"/>
</dbReference>
<dbReference type="PANTHER" id="PTHR43024">
    <property type="entry name" value="UDP-N-ACETYLMURAMOYL-TRIPEPTIDE--D-ALANYL-D-ALANINE LIGASE"/>
    <property type="match status" value="1"/>
</dbReference>
<feature type="binding site" evidence="10">
    <location>
        <begin position="112"/>
        <end position="118"/>
    </location>
    <ligand>
        <name>ATP</name>
        <dbReference type="ChEBI" id="CHEBI:30616"/>
    </ligand>
</feature>
<comment type="subcellular location">
    <subcellularLocation>
        <location evidence="10 11">Cytoplasm</location>
    </subcellularLocation>
</comment>
<evidence type="ECO:0000256" key="4">
    <source>
        <dbReference type="ARBA" id="ARBA00022741"/>
    </source>
</evidence>
<evidence type="ECO:0000256" key="10">
    <source>
        <dbReference type="HAMAP-Rule" id="MF_02019"/>
    </source>
</evidence>
<dbReference type="InterPro" id="IPR013221">
    <property type="entry name" value="Mur_ligase_cen"/>
</dbReference>
<evidence type="ECO:0000256" key="11">
    <source>
        <dbReference type="RuleBase" id="RU004136"/>
    </source>
</evidence>
<keyword evidence="9 10" id="KW-0961">Cell wall biogenesis/degradation</keyword>
<keyword evidence="16" id="KW-1185">Reference proteome</keyword>
<evidence type="ECO:0000256" key="3">
    <source>
        <dbReference type="ARBA" id="ARBA00022618"/>
    </source>
</evidence>
<dbReference type="Gene3D" id="3.40.1390.10">
    <property type="entry name" value="MurE/MurF, N-terminal domain"/>
    <property type="match status" value="1"/>
</dbReference>
<evidence type="ECO:0000259" key="14">
    <source>
        <dbReference type="Pfam" id="PF08245"/>
    </source>
</evidence>
<dbReference type="Pfam" id="PF08245">
    <property type="entry name" value="Mur_ligase_M"/>
    <property type="match status" value="1"/>
</dbReference>
<dbReference type="GO" id="GO:0005524">
    <property type="term" value="F:ATP binding"/>
    <property type="evidence" value="ECO:0007669"/>
    <property type="project" value="UniProtKB-UniRule"/>
</dbReference>
<dbReference type="GO" id="GO:0008766">
    <property type="term" value="F:UDP-N-acetylmuramoylalanyl-D-glutamyl-2,6-diaminopimelate-D-alanyl-D-alanine ligase activity"/>
    <property type="evidence" value="ECO:0007669"/>
    <property type="project" value="RHEA"/>
</dbReference>
<dbReference type="SUPFAM" id="SSF53244">
    <property type="entry name" value="MurD-like peptide ligases, peptide-binding domain"/>
    <property type="match status" value="1"/>
</dbReference>
<dbReference type="InterPro" id="IPR036615">
    <property type="entry name" value="Mur_ligase_C_dom_sf"/>
</dbReference>
<evidence type="ECO:0000259" key="13">
    <source>
        <dbReference type="Pfam" id="PF02875"/>
    </source>
</evidence>
<keyword evidence="2 10" id="KW-0436">Ligase</keyword>
<sequence length="465" mass="51208">MEPVSMQEVLEAIKGTLLSGHIMGFITGVSTDSRTIKPGELFVPLVGERFDGHDFIHQAVEKGAKAVLAQRMLDRLPEGISVIKVDNTLAALQRLAGYYRKKFNIPVVAVTGSTGKTTTKDMIHCVLSARYNVLKTEGNLNNEIGLPLTLFRIQRHHEIAVVEMGMSGFGEIHRMAEAALSCVGVITNIGVSHIEKLGSRENILKAKLEIFDYFPGNGIAVLNADDDLLWEVKKCFSFGFKYFGTREGIDFRAVNISTGQPGVKFKLISDNEKYPFELSLPGRHNVYNSLAAIAVGRLFGISFQEMREALKAFKTGNMRLNIFETQEGVVVIDDVYNASPDSMKAALSVLKDMPAVRRIAVLGDMLELGDYAEEGHRQVGRAVVESKVDLLITRGEASRWIGMEAQAAGMPPSSIYHCSCNKDVINLLSTIVHSGDTILVKGSRGMRMEEVVSYLLKGGYKPWNH</sequence>
<dbReference type="InterPro" id="IPR051046">
    <property type="entry name" value="MurCDEF_CellWall_CoF430Synth"/>
</dbReference>
<dbReference type="InterPro" id="IPR005863">
    <property type="entry name" value="UDP-N-AcMur_synth"/>
</dbReference>
<dbReference type="STRING" id="937334.SAMN05444406_12815"/>
<dbReference type="SUPFAM" id="SSF53623">
    <property type="entry name" value="MurD-like peptide ligases, catalytic domain"/>
    <property type="match status" value="1"/>
</dbReference>
<evidence type="ECO:0000256" key="2">
    <source>
        <dbReference type="ARBA" id="ARBA00022598"/>
    </source>
</evidence>
<feature type="domain" description="Mur ligase N-terminal catalytic" evidence="12">
    <location>
        <begin position="26"/>
        <end position="98"/>
    </location>
</feature>
<dbReference type="Gene3D" id="3.40.1190.10">
    <property type="entry name" value="Mur-like, catalytic domain"/>
    <property type="match status" value="1"/>
</dbReference>
<dbReference type="EMBL" id="FOXR01000028">
    <property type="protein sequence ID" value="SFQ32900.1"/>
    <property type="molecule type" value="Genomic_DNA"/>
</dbReference>
<feature type="domain" description="Mur ligase central" evidence="14">
    <location>
        <begin position="110"/>
        <end position="295"/>
    </location>
</feature>
<comment type="pathway">
    <text evidence="10 11">Cell wall biogenesis; peptidoglycan biosynthesis.</text>
</comment>
<gene>
    <name evidence="10" type="primary">murF</name>
    <name evidence="15" type="ORF">SAMN05444406_12815</name>
</gene>
<comment type="catalytic activity">
    <reaction evidence="10 11">
        <text>D-alanyl-D-alanine + UDP-N-acetyl-alpha-D-muramoyl-L-alanyl-gamma-D-glutamyl-meso-2,6-diaminopimelate + ATP = UDP-N-acetyl-alpha-D-muramoyl-L-alanyl-gamma-D-glutamyl-meso-2,6-diaminopimeloyl-D-alanyl-D-alanine + ADP + phosphate + H(+)</text>
        <dbReference type="Rhea" id="RHEA:28374"/>
        <dbReference type="ChEBI" id="CHEBI:15378"/>
        <dbReference type="ChEBI" id="CHEBI:30616"/>
        <dbReference type="ChEBI" id="CHEBI:43474"/>
        <dbReference type="ChEBI" id="CHEBI:57822"/>
        <dbReference type="ChEBI" id="CHEBI:61386"/>
        <dbReference type="ChEBI" id="CHEBI:83905"/>
        <dbReference type="ChEBI" id="CHEBI:456216"/>
        <dbReference type="EC" id="6.3.2.10"/>
    </reaction>
</comment>
<evidence type="ECO:0000256" key="5">
    <source>
        <dbReference type="ARBA" id="ARBA00022840"/>
    </source>
</evidence>
<evidence type="ECO:0000313" key="15">
    <source>
        <dbReference type="EMBL" id="SFQ32900.1"/>
    </source>
</evidence>
<dbReference type="Proteomes" id="UP000198577">
    <property type="component" value="Unassembled WGS sequence"/>
</dbReference>
<evidence type="ECO:0000259" key="12">
    <source>
        <dbReference type="Pfam" id="PF01225"/>
    </source>
</evidence>
<comment type="function">
    <text evidence="10 11">Involved in cell wall formation. Catalyzes the final step in the synthesis of UDP-N-acetylmuramoyl-pentapeptide, the precursor of murein.</text>
</comment>
<keyword evidence="3 10" id="KW-0132">Cell division</keyword>
<keyword evidence="1 10" id="KW-0963">Cytoplasm</keyword>
<dbReference type="Gene3D" id="3.90.190.20">
    <property type="entry name" value="Mur ligase, C-terminal domain"/>
    <property type="match status" value="1"/>
</dbReference>
<dbReference type="PANTHER" id="PTHR43024:SF1">
    <property type="entry name" value="UDP-N-ACETYLMURAMOYL-TRIPEPTIDE--D-ALANYL-D-ALANINE LIGASE"/>
    <property type="match status" value="1"/>
</dbReference>
<keyword evidence="4 10" id="KW-0547">Nucleotide-binding</keyword>
<organism evidence="15 16">
    <name type="scientific">Caldicoprobacter faecalis</name>
    <dbReference type="NCBI Taxonomy" id="937334"/>
    <lineage>
        <taxon>Bacteria</taxon>
        <taxon>Bacillati</taxon>
        <taxon>Bacillota</taxon>
        <taxon>Clostridia</taxon>
        <taxon>Caldicoprobacterales</taxon>
        <taxon>Caldicoprobacteraceae</taxon>
        <taxon>Caldicoprobacter</taxon>
    </lineage>
</organism>
<reference evidence="15 16" key="1">
    <citation type="submission" date="2016-10" db="EMBL/GenBank/DDBJ databases">
        <authorList>
            <person name="de Groot N.N."/>
        </authorList>
    </citation>
    <scope>NUCLEOTIDE SEQUENCE [LARGE SCALE GENOMIC DNA]</scope>
    <source>
        <strain evidence="15 16">DSM 20678</strain>
    </source>
</reference>
<comment type="similarity">
    <text evidence="10">Belongs to the MurCDEF family. MurF subfamily.</text>
</comment>
<dbReference type="GO" id="GO:0009252">
    <property type="term" value="P:peptidoglycan biosynthetic process"/>
    <property type="evidence" value="ECO:0007669"/>
    <property type="project" value="UniProtKB-UniRule"/>
</dbReference>
<dbReference type="GO" id="GO:0008360">
    <property type="term" value="P:regulation of cell shape"/>
    <property type="evidence" value="ECO:0007669"/>
    <property type="project" value="UniProtKB-KW"/>
</dbReference>
<dbReference type="GO" id="GO:0047480">
    <property type="term" value="F:UDP-N-acetylmuramoyl-tripeptide-D-alanyl-D-alanine ligase activity"/>
    <property type="evidence" value="ECO:0007669"/>
    <property type="project" value="UniProtKB-UniRule"/>
</dbReference>
<evidence type="ECO:0000313" key="16">
    <source>
        <dbReference type="Proteomes" id="UP000198577"/>
    </source>
</evidence>
<dbReference type="SUPFAM" id="SSF63418">
    <property type="entry name" value="MurE/MurF N-terminal domain"/>
    <property type="match status" value="1"/>
</dbReference>
<evidence type="ECO:0000256" key="6">
    <source>
        <dbReference type="ARBA" id="ARBA00022960"/>
    </source>
</evidence>
<evidence type="ECO:0000256" key="1">
    <source>
        <dbReference type="ARBA" id="ARBA00022490"/>
    </source>
</evidence>
<dbReference type="OrthoDB" id="9801978at2"/>
<dbReference type="GO" id="GO:0051301">
    <property type="term" value="P:cell division"/>
    <property type="evidence" value="ECO:0007669"/>
    <property type="project" value="UniProtKB-KW"/>
</dbReference>
<keyword evidence="6 10" id="KW-0133">Cell shape</keyword>
<evidence type="ECO:0000256" key="7">
    <source>
        <dbReference type="ARBA" id="ARBA00022984"/>
    </source>
</evidence>
<dbReference type="InterPro" id="IPR000713">
    <property type="entry name" value="Mur_ligase_N"/>
</dbReference>
<dbReference type="InterPro" id="IPR035911">
    <property type="entry name" value="MurE/MurF_N"/>
</dbReference>
<protein>
    <recommendedName>
        <fullName evidence="10 11">UDP-N-acetylmuramoyl-tripeptide--D-alanyl-D-alanine ligase</fullName>
        <ecNumber evidence="10 11">6.3.2.10</ecNumber>
    </recommendedName>
    <alternativeName>
        <fullName evidence="10">D-alanyl-D-alanine-adding enzyme</fullName>
    </alternativeName>
</protein>
<name>A0A1I5XLW3_9FIRM</name>
<evidence type="ECO:0000256" key="9">
    <source>
        <dbReference type="ARBA" id="ARBA00023316"/>
    </source>
</evidence>
<keyword evidence="7 10" id="KW-0573">Peptidoglycan synthesis</keyword>
<dbReference type="HAMAP" id="MF_02019">
    <property type="entry name" value="MurF"/>
    <property type="match status" value="1"/>
</dbReference>
<dbReference type="EC" id="6.3.2.10" evidence="10 11"/>
<dbReference type="Pfam" id="PF02875">
    <property type="entry name" value="Mur_ligase_C"/>
    <property type="match status" value="1"/>
</dbReference>
<accession>A0A1I5XLW3</accession>
<dbReference type="Pfam" id="PF01225">
    <property type="entry name" value="Mur_ligase"/>
    <property type="match status" value="1"/>
</dbReference>
<proteinExistence type="inferred from homology"/>
<dbReference type="RefSeq" id="WP_092282624.1">
    <property type="nucleotide sequence ID" value="NZ_FOXR01000028.1"/>
</dbReference>
<keyword evidence="8 10" id="KW-0131">Cell cycle</keyword>
<dbReference type="InterPro" id="IPR036565">
    <property type="entry name" value="Mur-like_cat_sf"/>
</dbReference>
<dbReference type="NCBIfam" id="TIGR01143">
    <property type="entry name" value="murF"/>
    <property type="match status" value="1"/>
</dbReference>
<evidence type="ECO:0000256" key="8">
    <source>
        <dbReference type="ARBA" id="ARBA00023306"/>
    </source>
</evidence>
<keyword evidence="5 10" id="KW-0067">ATP-binding</keyword>
<feature type="domain" description="Mur ligase C-terminal" evidence="13">
    <location>
        <begin position="318"/>
        <end position="444"/>
    </location>
</feature>